<keyword evidence="2 4" id="KW-0560">Oxidoreductase</keyword>
<organism evidence="9 10">
    <name type="scientific">Sharpea azabuensis</name>
    <dbReference type="NCBI Taxonomy" id="322505"/>
    <lineage>
        <taxon>Bacteria</taxon>
        <taxon>Bacillati</taxon>
        <taxon>Bacillota</taxon>
        <taxon>Erysipelotrichia</taxon>
        <taxon>Erysipelotrichales</taxon>
        <taxon>Coprobacillaceae</taxon>
        <taxon>Sharpea</taxon>
    </lineage>
</organism>
<dbReference type="Gene3D" id="3.40.309.10">
    <property type="entry name" value="Aldehyde Dehydrogenase, Chain A, domain 2"/>
    <property type="match status" value="1"/>
</dbReference>
<dbReference type="InterPro" id="IPR012394">
    <property type="entry name" value="Aldehyde_DH_NAD(P)"/>
</dbReference>
<dbReference type="InterPro" id="IPR016163">
    <property type="entry name" value="Ald_DH_C"/>
</dbReference>
<name>A0A1H6SYU8_9FIRM</name>
<dbReference type="eggNOG" id="COG1012">
    <property type="taxonomic scope" value="Bacteria"/>
</dbReference>
<protein>
    <recommendedName>
        <fullName evidence="4">Aldehyde dehydrogenase</fullName>
    </recommendedName>
</protein>
<feature type="active site" evidence="5 6">
    <location>
        <position position="210"/>
    </location>
</feature>
<evidence type="ECO:0000313" key="9">
    <source>
        <dbReference type="EMBL" id="SEI71014.1"/>
    </source>
</evidence>
<keyword evidence="3" id="KW-0520">NAD</keyword>
<dbReference type="GeneID" id="54119341"/>
<evidence type="ECO:0000256" key="6">
    <source>
        <dbReference type="PROSITE-ProRule" id="PRU10007"/>
    </source>
</evidence>
<dbReference type="InterPro" id="IPR015590">
    <property type="entry name" value="Aldehyde_DH_dom"/>
</dbReference>
<evidence type="ECO:0000256" key="2">
    <source>
        <dbReference type="ARBA" id="ARBA00023002"/>
    </source>
</evidence>
<dbReference type="PANTHER" id="PTHR43570">
    <property type="entry name" value="ALDEHYDE DEHYDROGENASE"/>
    <property type="match status" value="1"/>
</dbReference>
<dbReference type="GO" id="GO:0005737">
    <property type="term" value="C:cytoplasm"/>
    <property type="evidence" value="ECO:0007669"/>
    <property type="project" value="TreeGrafter"/>
</dbReference>
<dbReference type="STRING" id="322505.SAMN04487836_104101"/>
<dbReference type="OrthoDB" id="9762913at2"/>
<dbReference type="SUPFAM" id="SSF53720">
    <property type="entry name" value="ALDH-like"/>
    <property type="match status" value="1"/>
</dbReference>
<gene>
    <name evidence="9" type="ORF">SAMN04487834_101825</name>
</gene>
<dbReference type="Gene3D" id="3.40.605.10">
    <property type="entry name" value="Aldehyde Dehydrogenase, Chain A, domain 1"/>
    <property type="match status" value="1"/>
</dbReference>
<evidence type="ECO:0000256" key="3">
    <source>
        <dbReference type="ARBA" id="ARBA00023027"/>
    </source>
</evidence>
<dbReference type="InterPro" id="IPR016162">
    <property type="entry name" value="Ald_DH_N"/>
</dbReference>
<dbReference type="RefSeq" id="WP_033161931.1">
    <property type="nucleotide sequence ID" value="NZ_FNYK01000018.1"/>
</dbReference>
<proteinExistence type="inferred from homology"/>
<dbReference type="GO" id="GO:0006081">
    <property type="term" value="P:aldehyde metabolic process"/>
    <property type="evidence" value="ECO:0007669"/>
    <property type="project" value="InterPro"/>
</dbReference>
<dbReference type="InterPro" id="IPR016161">
    <property type="entry name" value="Ald_DH/histidinol_DH"/>
</dbReference>
<dbReference type="PANTHER" id="PTHR43570:SF16">
    <property type="entry name" value="ALDEHYDE DEHYDROGENASE TYPE III, ISOFORM Q"/>
    <property type="match status" value="1"/>
</dbReference>
<dbReference type="PROSITE" id="PS00687">
    <property type="entry name" value="ALDEHYDE_DEHYDR_GLU"/>
    <property type="match status" value="1"/>
</dbReference>
<evidence type="ECO:0000256" key="4">
    <source>
        <dbReference type="PIRNR" id="PIRNR036492"/>
    </source>
</evidence>
<comment type="similarity">
    <text evidence="1 4 7">Belongs to the aldehyde dehydrogenase family.</text>
</comment>
<evidence type="ECO:0000313" key="10">
    <source>
        <dbReference type="Proteomes" id="UP000183028"/>
    </source>
</evidence>
<evidence type="ECO:0000256" key="7">
    <source>
        <dbReference type="RuleBase" id="RU003345"/>
    </source>
</evidence>
<feature type="active site" evidence="5">
    <location>
        <position position="244"/>
    </location>
</feature>
<sequence length="456" mass="51083">MSEINDLFANQVSYHCTHITNDIELRISTLNNLKIWIKDHDDLITNALKTDLGKTPTESYMTEIGLVLDAIEYAKKNIKKFTKKQRVHTPLHEFFSRSYYINEAYGNVLIMAPWNYPFLLSIEPLVGAVSAGNCVILKPSEFAFETSAVIKQMVDTVFDAGHVAVVEGGADVADELLKLNFDYIFFTGSEAVGKKVYEAAAKNLTPVTLELGGKSPAIVTESIPTDIAAKRILYGKGLNAGQTCVAPDYILVQESVKDAFMESIKKYITEFYGNKPLKSVNLGKIINKKHYERLKSLLKNQKVLVGGGIDERSLKIEPTFVDANFDNVLMKEEIFGPIMPVITYSTIDEVIKYVNSKPKPLALYLFSNMKEEQERVTRECHFGGGCINDTVNHLSNHDLPFGGVGASGMGAYHGKYSLETFSHKKAIMHKGTRIDTPYRYYPFDEKKAKMIKRSVK</sequence>
<dbReference type="FunFam" id="3.40.605.10:FF:000004">
    <property type="entry name" value="Aldehyde dehydrogenase"/>
    <property type="match status" value="1"/>
</dbReference>
<evidence type="ECO:0000256" key="5">
    <source>
        <dbReference type="PIRSR" id="PIRSR036492-1"/>
    </source>
</evidence>
<feature type="domain" description="Aldehyde dehydrogenase" evidence="8">
    <location>
        <begin position="23"/>
        <end position="426"/>
    </location>
</feature>
<dbReference type="FunFam" id="3.40.309.10:FF:000003">
    <property type="entry name" value="Aldehyde dehydrogenase"/>
    <property type="match status" value="1"/>
</dbReference>
<dbReference type="AlphaFoldDB" id="A0A1H6SYU8"/>
<dbReference type="GO" id="GO:0004029">
    <property type="term" value="F:aldehyde dehydrogenase (NAD+) activity"/>
    <property type="evidence" value="ECO:0007669"/>
    <property type="project" value="TreeGrafter"/>
</dbReference>
<reference evidence="10" key="1">
    <citation type="submission" date="2016-10" db="EMBL/GenBank/DDBJ databases">
        <authorList>
            <person name="Varghese N."/>
        </authorList>
    </citation>
    <scope>NUCLEOTIDE SEQUENCE [LARGE SCALE GENOMIC DNA]</scope>
    <source>
        <strain evidence="10">DSM 20406</strain>
    </source>
</reference>
<dbReference type="PIRSF" id="PIRSF036492">
    <property type="entry name" value="ALDH"/>
    <property type="match status" value="1"/>
</dbReference>
<dbReference type="EMBL" id="FNYK01000018">
    <property type="protein sequence ID" value="SEI71014.1"/>
    <property type="molecule type" value="Genomic_DNA"/>
</dbReference>
<evidence type="ECO:0000256" key="1">
    <source>
        <dbReference type="ARBA" id="ARBA00009986"/>
    </source>
</evidence>
<keyword evidence="10" id="KW-1185">Reference proteome</keyword>
<accession>A0A1H6SYU8</accession>
<dbReference type="Pfam" id="PF00171">
    <property type="entry name" value="Aldedh"/>
    <property type="match status" value="1"/>
</dbReference>
<dbReference type="InterPro" id="IPR029510">
    <property type="entry name" value="Ald_DH_CS_GLU"/>
</dbReference>
<evidence type="ECO:0000259" key="8">
    <source>
        <dbReference type="Pfam" id="PF00171"/>
    </source>
</evidence>
<dbReference type="Proteomes" id="UP000183028">
    <property type="component" value="Unassembled WGS sequence"/>
</dbReference>